<reference evidence="3 4" key="1">
    <citation type="journal article" date="2014" name="Int. J. Syst. Evol. Microbiol.">
        <title>Nitrososphaera viennensis gen. nov., sp. nov., an aerobic and mesophilic, ammonia-oxidizing archaeon from soil and a member of the archaeal phylum Thaumarchaeota.</title>
        <authorList>
            <person name="Stieglmeier M."/>
            <person name="Klingl A."/>
            <person name="Alves R.J."/>
            <person name="Rittmann S.K."/>
            <person name="Melcher M."/>
            <person name="Leisch N."/>
            <person name="Schleper C."/>
        </authorList>
    </citation>
    <scope>NUCLEOTIDE SEQUENCE [LARGE SCALE GENOMIC DNA]</scope>
    <source>
        <strain evidence="3">EN76</strain>
    </source>
</reference>
<name>A0A060HUB9_9ARCH</name>
<dbReference type="Pfam" id="PF08327">
    <property type="entry name" value="AHSA1"/>
    <property type="match status" value="1"/>
</dbReference>
<dbReference type="Proteomes" id="UP000027093">
    <property type="component" value="Chromosome"/>
</dbReference>
<dbReference type="EMBL" id="CP007536">
    <property type="protein sequence ID" value="AIC17021.1"/>
    <property type="molecule type" value="Genomic_DNA"/>
</dbReference>
<dbReference type="InterPro" id="IPR023393">
    <property type="entry name" value="START-like_dom_sf"/>
</dbReference>
<dbReference type="InterPro" id="IPR013538">
    <property type="entry name" value="ASHA1/2-like_C"/>
</dbReference>
<proteinExistence type="inferred from homology"/>
<evidence type="ECO:0000259" key="2">
    <source>
        <dbReference type="Pfam" id="PF08327"/>
    </source>
</evidence>
<protein>
    <submittedName>
        <fullName evidence="3">Activator of Hsp90 ATPase 1 family protein</fullName>
    </submittedName>
</protein>
<evidence type="ECO:0000313" key="4">
    <source>
        <dbReference type="Proteomes" id="UP000027093"/>
    </source>
</evidence>
<feature type="domain" description="Activator of Hsp90 ATPase homologue 1/2-like C-terminal" evidence="2">
    <location>
        <begin position="33"/>
        <end position="155"/>
    </location>
</feature>
<organism evidence="3 4">
    <name type="scientific">Nitrososphaera viennensis EN76</name>
    <dbReference type="NCBI Taxonomy" id="926571"/>
    <lineage>
        <taxon>Archaea</taxon>
        <taxon>Nitrososphaerota</taxon>
        <taxon>Nitrososphaeria</taxon>
        <taxon>Nitrososphaerales</taxon>
        <taxon>Nitrososphaeraceae</taxon>
        <taxon>Nitrososphaera</taxon>
    </lineage>
</organism>
<sequence length="180" mass="20216">MKNVKSNDANNQNGTVTIEGDYATLKFERRLAHPREVVWKAITDPKELAAWFNTKAIIDGRNGGTIDFISAPAGFHTTGRILVWDPPRVFEHEWHIAPHPDLPNGEPEAVIRWELARDGDSNTILTVTHSRLTKSTGLGFAPGMHAFLDRLAALLDHRVPPDWMERYAAVQGSYPSWQAR</sequence>
<accession>A0A060HUB9</accession>
<dbReference type="KEGG" id="nvn:NVIE_027440"/>
<dbReference type="Gene3D" id="3.30.530.20">
    <property type="match status" value="1"/>
</dbReference>
<comment type="similarity">
    <text evidence="1">Belongs to the AHA1 family.</text>
</comment>
<dbReference type="STRING" id="926571.NVIE_027440"/>
<dbReference type="AlphaFoldDB" id="A0A060HUB9"/>
<evidence type="ECO:0000313" key="3">
    <source>
        <dbReference type="EMBL" id="AIC17021.1"/>
    </source>
</evidence>
<gene>
    <name evidence="3" type="ORF">NVIE_027440</name>
</gene>
<dbReference type="CDD" id="cd08899">
    <property type="entry name" value="SRPBCC_CalC_Aha1-like_6"/>
    <property type="match status" value="1"/>
</dbReference>
<dbReference type="GeneID" id="74947983"/>
<dbReference type="SUPFAM" id="SSF55961">
    <property type="entry name" value="Bet v1-like"/>
    <property type="match status" value="1"/>
</dbReference>
<dbReference type="RefSeq" id="WP_075055663.1">
    <property type="nucleotide sequence ID" value="NZ_CP007536.1"/>
</dbReference>
<evidence type="ECO:0000256" key="1">
    <source>
        <dbReference type="ARBA" id="ARBA00006817"/>
    </source>
</evidence>
<dbReference type="HOGENOM" id="CLU_108923_3_0_2"/>
<keyword evidence="4" id="KW-1185">Reference proteome</keyword>
<dbReference type="OrthoDB" id="7204at2157"/>